<comment type="caution">
    <text evidence="10">The sequence shown here is derived from an EMBL/GenBank/DDBJ whole genome shotgun (WGS) entry which is preliminary data.</text>
</comment>
<dbReference type="PROSITE" id="PS50125">
    <property type="entry name" value="GUANYLATE_CYCLASE_2"/>
    <property type="match status" value="1"/>
</dbReference>
<organism evidence="10 11">
    <name type="scientific">Seminavis robusta</name>
    <dbReference type="NCBI Taxonomy" id="568900"/>
    <lineage>
        <taxon>Eukaryota</taxon>
        <taxon>Sar</taxon>
        <taxon>Stramenopiles</taxon>
        <taxon>Ochrophyta</taxon>
        <taxon>Bacillariophyta</taxon>
        <taxon>Bacillariophyceae</taxon>
        <taxon>Bacillariophycidae</taxon>
        <taxon>Naviculales</taxon>
        <taxon>Naviculaceae</taxon>
        <taxon>Seminavis</taxon>
    </lineage>
</organism>
<dbReference type="InterPro" id="IPR001054">
    <property type="entry name" value="A/G_cyclase"/>
</dbReference>
<dbReference type="CDD" id="cd07302">
    <property type="entry name" value="CHD"/>
    <property type="match status" value="1"/>
</dbReference>
<comment type="subcellular location">
    <subcellularLocation>
        <location evidence="1">Membrane</location>
    </subcellularLocation>
</comment>
<feature type="transmembrane region" description="Helical" evidence="8">
    <location>
        <begin position="47"/>
        <end position="67"/>
    </location>
</feature>
<dbReference type="Gene3D" id="3.30.70.1230">
    <property type="entry name" value="Nucleotide cyclase"/>
    <property type="match status" value="1"/>
</dbReference>
<accession>A0A9N8E7I8</accession>
<keyword evidence="2 8" id="KW-0812">Transmembrane</keyword>
<evidence type="ECO:0000256" key="8">
    <source>
        <dbReference type="SAM" id="Phobius"/>
    </source>
</evidence>
<evidence type="ECO:0000259" key="9">
    <source>
        <dbReference type="PROSITE" id="PS50125"/>
    </source>
</evidence>
<protein>
    <submittedName>
        <fullName evidence="10">Receptor-type guanylate cyclase gcy</fullName>
    </submittedName>
</protein>
<dbReference type="Proteomes" id="UP001153069">
    <property type="component" value="Unassembled WGS sequence"/>
</dbReference>
<evidence type="ECO:0000256" key="4">
    <source>
        <dbReference type="ARBA" id="ARBA00022989"/>
    </source>
</evidence>
<dbReference type="AlphaFoldDB" id="A0A9N8E7I8"/>
<dbReference type="GO" id="GO:0000166">
    <property type="term" value="F:nucleotide binding"/>
    <property type="evidence" value="ECO:0007669"/>
    <property type="project" value="UniProtKB-KW"/>
</dbReference>
<gene>
    <name evidence="10" type="ORF">SEMRO_735_G194930.1</name>
</gene>
<dbReference type="InterPro" id="IPR050401">
    <property type="entry name" value="Cyclic_nucleotide_synthase"/>
</dbReference>
<evidence type="ECO:0000256" key="5">
    <source>
        <dbReference type="ARBA" id="ARBA00023136"/>
    </source>
</evidence>
<keyword evidence="3" id="KW-0547">Nucleotide-binding</keyword>
<sequence length="782" mass="87086">MDVENHDYSSHRSDTAAAAGAEQKRLQENAAQTLAAKENRAVLMLRILVMTLLAVATAVVLAGVYTFSSQAEEKGFEDGFAIHAAQLTNTFGSIIESKLVAIGTFSNAITSYAMATESEFPFVTLPDFAVRGSDVRLLADAINLIWCPLVTDDNRLAWEEYAFSNRYQRNQATEQDNLMRQEQDEYFQQLVGQDESDDNSTRNLEEEEEDNPNILKDGSGYHLRIYEPRGETPEPNGTGPYLPEWQRSPLSNQVQNHINFNWVTGLYKDFDIVNRLMANPKVLINKMRVVSPKHRASFTGSLRAGHYRNKVNAYLDGPITFLAYPVLDSFNTTTRKLGGVILTNLYWQVYFQNVLPTNAQGILCVLSNSFNQTFSYLINGHNTTALGPEDFHDPRYDHMAVTLDVTSDVHRNSNPEKMGYLTVPLDDTVGRYILKVYPTDETRDEYITNNPIIYTVAVGVIFVITALVFVLFDTCVEKRQKVVMKRAAESGAIVDGLFPEQIQERIFEDEPKSENDNNKNTWGLWRKSMVDLKNESLEAGKQQTSLGRQIADEYKSCTVVFCDLPGFTAWSSTRSPKDVFQLLETVYSEMDAIALRRKVFKVETIGDCWLGVCGLPNPNPKHAVATARFADDCMKKVHELVVSLSDRLGADTGSIQIRTGLHSGSVTAGVLRGQKSRFQLFGDTVNTASRMETKGQAGRIHASESTATELIGAGKESWLTAREDKIVAKGKGEMQTYWIDPSIDSKDRSKASTATSQEDVSSEDNVSSRAVSLNAAAAHPLP</sequence>
<evidence type="ECO:0000313" key="11">
    <source>
        <dbReference type="Proteomes" id="UP001153069"/>
    </source>
</evidence>
<reference evidence="10" key="1">
    <citation type="submission" date="2020-06" db="EMBL/GenBank/DDBJ databases">
        <authorList>
            <consortium name="Plant Systems Biology data submission"/>
        </authorList>
    </citation>
    <scope>NUCLEOTIDE SEQUENCE</scope>
    <source>
        <strain evidence="10">D6</strain>
    </source>
</reference>
<name>A0A9N8E7I8_9STRA</name>
<dbReference type="InterPro" id="IPR029787">
    <property type="entry name" value="Nucleotide_cyclase"/>
</dbReference>
<dbReference type="PANTHER" id="PTHR11920">
    <property type="entry name" value="GUANYLYL CYCLASE"/>
    <property type="match status" value="1"/>
</dbReference>
<evidence type="ECO:0000256" key="1">
    <source>
        <dbReference type="ARBA" id="ARBA00004370"/>
    </source>
</evidence>
<keyword evidence="5 8" id="KW-0472">Membrane</keyword>
<evidence type="ECO:0000313" key="10">
    <source>
        <dbReference type="EMBL" id="CAB9515748.1"/>
    </source>
</evidence>
<feature type="compositionally biased region" description="Polar residues" evidence="7">
    <location>
        <begin position="751"/>
        <end position="771"/>
    </location>
</feature>
<dbReference type="GO" id="GO:0001653">
    <property type="term" value="F:peptide receptor activity"/>
    <property type="evidence" value="ECO:0007669"/>
    <property type="project" value="TreeGrafter"/>
</dbReference>
<feature type="region of interest" description="Disordered" evidence="7">
    <location>
        <begin position="740"/>
        <end position="782"/>
    </location>
</feature>
<dbReference type="GO" id="GO:0004016">
    <property type="term" value="F:adenylate cyclase activity"/>
    <property type="evidence" value="ECO:0007669"/>
    <property type="project" value="TreeGrafter"/>
</dbReference>
<feature type="region of interest" description="Disordered" evidence="7">
    <location>
        <begin position="1"/>
        <end position="22"/>
    </location>
</feature>
<keyword evidence="4 8" id="KW-1133">Transmembrane helix</keyword>
<keyword evidence="11" id="KW-1185">Reference proteome</keyword>
<feature type="transmembrane region" description="Helical" evidence="8">
    <location>
        <begin position="452"/>
        <end position="476"/>
    </location>
</feature>
<feature type="compositionally biased region" description="Basic and acidic residues" evidence="7">
    <location>
        <begin position="1"/>
        <end position="14"/>
    </location>
</feature>
<evidence type="ECO:0000256" key="2">
    <source>
        <dbReference type="ARBA" id="ARBA00022692"/>
    </source>
</evidence>
<proteinExistence type="predicted"/>
<keyword evidence="10" id="KW-0675">Receptor</keyword>
<dbReference type="EMBL" id="CAICTM010000734">
    <property type="protein sequence ID" value="CAB9515748.1"/>
    <property type="molecule type" value="Genomic_DNA"/>
</dbReference>
<keyword evidence="6" id="KW-0456">Lyase</keyword>
<evidence type="ECO:0000256" key="7">
    <source>
        <dbReference type="SAM" id="MobiDB-lite"/>
    </source>
</evidence>
<dbReference type="GO" id="GO:0004383">
    <property type="term" value="F:guanylate cyclase activity"/>
    <property type="evidence" value="ECO:0007669"/>
    <property type="project" value="TreeGrafter"/>
</dbReference>
<dbReference type="SUPFAM" id="SSF55073">
    <property type="entry name" value="Nucleotide cyclase"/>
    <property type="match status" value="1"/>
</dbReference>
<feature type="region of interest" description="Disordered" evidence="7">
    <location>
        <begin position="192"/>
        <end position="219"/>
    </location>
</feature>
<dbReference type="GO" id="GO:0007168">
    <property type="term" value="P:receptor guanylyl cyclase signaling pathway"/>
    <property type="evidence" value="ECO:0007669"/>
    <property type="project" value="TreeGrafter"/>
</dbReference>
<feature type="domain" description="Guanylate cyclase" evidence="9">
    <location>
        <begin position="558"/>
        <end position="692"/>
    </location>
</feature>
<dbReference type="Pfam" id="PF00211">
    <property type="entry name" value="Guanylate_cyc"/>
    <property type="match status" value="1"/>
</dbReference>
<evidence type="ECO:0000256" key="6">
    <source>
        <dbReference type="ARBA" id="ARBA00023239"/>
    </source>
</evidence>
<dbReference type="GO" id="GO:0005886">
    <property type="term" value="C:plasma membrane"/>
    <property type="evidence" value="ECO:0007669"/>
    <property type="project" value="TreeGrafter"/>
</dbReference>
<evidence type="ECO:0000256" key="3">
    <source>
        <dbReference type="ARBA" id="ARBA00022741"/>
    </source>
</evidence>
<dbReference type="GO" id="GO:0035556">
    <property type="term" value="P:intracellular signal transduction"/>
    <property type="evidence" value="ECO:0007669"/>
    <property type="project" value="InterPro"/>
</dbReference>
<dbReference type="PANTHER" id="PTHR11920:SF335">
    <property type="entry name" value="GUANYLATE CYCLASE"/>
    <property type="match status" value="1"/>
</dbReference>
<dbReference type="SMART" id="SM00044">
    <property type="entry name" value="CYCc"/>
    <property type="match status" value="1"/>
</dbReference>